<proteinExistence type="predicted"/>
<feature type="compositionally biased region" description="Basic and acidic residues" evidence="1">
    <location>
        <begin position="78"/>
        <end position="87"/>
    </location>
</feature>
<reference evidence="3" key="1">
    <citation type="journal article" date="2019" name="Int. J. Syst. Evol. Microbiol.">
        <title>The Global Catalogue of Microorganisms (GCM) 10K type strain sequencing project: providing services to taxonomists for standard genome sequencing and annotation.</title>
        <authorList>
            <consortium name="The Broad Institute Genomics Platform"/>
            <consortium name="The Broad Institute Genome Sequencing Center for Infectious Disease"/>
            <person name="Wu L."/>
            <person name="Ma J."/>
        </authorList>
    </citation>
    <scope>NUCLEOTIDE SEQUENCE [LARGE SCALE GENOMIC DNA]</scope>
    <source>
        <strain evidence="3">JCM 18961</strain>
    </source>
</reference>
<name>A0ABP8XQ97_9MICO</name>
<accession>A0ABP8XQ97</accession>
<comment type="caution">
    <text evidence="2">The sequence shown here is derived from an EMBL/GenBank/DDBJ whole genome shotgun (WGS) entry which is preliminary data.</text>
</comment>
<organism evidence="2 3">
    <name type="scientific">Pedococcus ginsenosidimutans</name>
    <dbReference type="NCBI Taxonomy" id="490570"/>
    <lineage>
        <taxon>Bacteria</taxon>
        <taxon>Bacillati</taxon>
        <taxon>Actinomycetota</taxon>
        <taxon>Actinomycetes</taxon>
        <taxon>Micrococcales</taxon>
        <taxon>Intrasporangiaceae</taxon>
        <taxon>Pedococcus</taxon>
    </lineage>
</organism>
<gene>
    <name evidence="2" type="ORF">GCM10025782_06190</name>
</gene>
<dbReference type="EMBL" id="BAABLO010000001">
    <property type="protein sequence ID" value="GAA4712846.1"/>
    <property type="molecule type" value="Genomic_DNA"/>
</dbReference>
<feature type="region of interest" description="Disordered" evidence="1">
    <location>
        <begin position="66"/>
        <end position="140"/>
    </location>
</feature>
<feature type="compositionally biased region" description="Low complexity" evidence="1">
    <location>
        <begin position="95"/>
        <end position="111"/>
    </location>
</feature>
<protein>
    <submittedName>
        <fullName evidence="2">Uncharacterized protein</fullName>
    </submittedName>
</protein>
<dbReference type="Proteomes" id="UP001500556">
    <property type="component" value="Unassembled WGS sequence"/>
</dbReference>
<evidence type="ECO:0000313" key="2">
    <source>
        <dbReference type="EMBL" id="GAA4712846.1"/>
    </source>
</evidence>
<keyword evidence="3" id="KW-1185">Reference proteome</keyword>
<evidence type="ECO:0000256" key="1">
    <source>
        <dbReference type="SAM" id="MobiDB-lite"/>
    </source>
</evidence>
<sequence length="140" mass="14698">MREPAVEQGGHLLALGQQVEGGSDLLQGRHRLAPLRAVHVEHRLLHAGEGDDPRRVGELACLVEEGQGPAPVVQGERGPGEGDEHAGPRHRALVLGQPGAAPQRQAQGPLRVPEPLDGVEVAGPGEQLPDLLVRDLDGVP</sequence>
<evidence type="ECO:0000313" key="3">
    <source>
        <dbReference type="Proteomes" id="UP001500556"/>
    </source>
</evidence>